<accession>A0A8J3JWT1</accession>
<proteinExistence type="predicted"/>
<reference evidence="2 3" key="1">
    <citation type="submission" date="2021-01" db="EMBL/GenBank/DDBJ databases">
        <title>Whole genome shotgun sequence of Catellatospora chokoriensis NBRC 107358.</title>
        <authorList>
            <person name="Komaki H."/>
            <person name="Tamura T."/>
        </authorList>
    </citation>
    <scope>NUCLEOTIDE SEQUENCE [LARGE SCALE GENOMIC DNA]</scope>
    <source>
        <strain evidence="2 3">NBRC 107358</strain>
    </source>
</reference>
<organism evidence="2 3">
    <name type="scientific">Catellatospora chokoriensis</name>
    <dbReference type="NCBI Taxonomy" id="310353"/>
    <lineage>
        <taxon>Bacteria</taxon>
        <taxon>Bacillati</taxon>
        <taxon>Actinomycetota</taxon>
        <taxon>Actinomycetes</taxon>
        <taxon>Micromonosporales</taxon>
        <taxon>Micromonosporaceae</taxon>
        <taxon>Catellatospora</taxon>
    </lineage>
</organism>
<sequence length="150" mass="15808">MYEQPGPQVPPAPYAFPGPPPRRTGRTVAIVVAAVLLLCCCGGGLFAALKPDALGGFAKDIVDAVNSDVANAELGDCVNDFAKVEDARVVDCASTDAANKVVGVVEDVRESEFDAKQQTLCEAYPTWDQIVWIGRQGGNGDVWCLAPLKS</sequence>
<keyword evidence="3" id="KW-1185">Reference proteome</keyword>
<dbReference type="EMBL" id="BONG01000009">
    <property type="protein sequence ID" value="GIF88546.1"/>
    <property type="molecule type" value="Genomic_DNA"/>
</dbReference>
<protein>
    <submittedName>
        <fullName evidence="2">Uncharacterized protein</fullName>
    </submittedName>
</protein>
<feature type="transmembrane region" description="Helical" evidence="1">
    <location>
        <begin position="28"/>
        <end position="49"/>
    </location>
</feature>
<gene>
    <name evidence="2" type="ORF">Cch02nite_19900</name>
</gene>
<dbReference type="RefSeq" id="WP_191840826.1">
    <property type="nucleotide sequence ID" value="NZ_BAAALB010000013.1"/>
</dbReference>
<dbReference type="AlphaFoldDB" id="A0A8J3JWT1"/>
<evidence type="ECO:0000256" key="1">
    <source>
        <dbReference type="SAM" id="Phobius"/>
    </source>
</evidence>
<dbReference type="Proteomes" id="UP000619293">
    <property type="component" value="Unassembled WGS sequence"/>
</dbReference>
<name>A0A8J3JWT1_9ACTN</name>
<keyword evidence="1" id="KW-1133">Transmembrane helix</keyword>
<keyword evidence="1" id="KW-0812">Transmembrane</keyword>
<comment type="caution">
    <text evidence="2">The sequence shown here is derived from an EMBL/GenBank/DDBJ whole genome shotgun (WGS) entry which is preliminary data.</text>
</comment>
<evidence type="ECO:0000313" key="2">
    <source>
        <dbReference type="EMBL" id="GIF88546.1"/>
    </source>
</evidence>
<keyword evidence="1" id="KW-0472">Membrane</keyword>
<evidence type="ECO:0000313" key="3">
    <source>
        <dbReference type="Proteomes" id="UP000619293"/>
    </source>
</evidence>